<name>Q21ZL6_ALBFT</name>
<evidence type="ECO:0000259" key="1">
    <source>
        <dbReference type="Pfam" id="PF13744"/>
    </source>
</evidence>
<dbReference type="KEGG" id="rfr:Rfer_1046"/>
<dbReference type="GO" id="GO:0003677">
    <property type="term" value="F:DNA binding"/>
    <property type="evidence" value="ECO:0007669"/>
    <property type="project" value="InterPro"/>
</dbReference>
<organism evidence="2 3">
    <name type="scientific">Albidiferax ferrireducens (strain ATCC BAA-621 / DSM 15236 / T118)</name>
    <name type="common">Rhodoferax ferrireducens</name>
    <dbReference type="NCBI Taxonomy" id="338969"/>
    <lineage>
        <taxon>Bacteria</taxon>
        <taxon>Pseudomonadati</taxon>
        <taxon>Pseudomonadota</taxon>
        <taxon>Betaproteobacteria</taxon>
        <taxon>Burkholderiales</taxon>
        <taxon>Comamonadaceae</taxon>
        <taxon>Rhodoferax</taxon>
    </lineage>
</organism>
<keyword evidence="3" id="KW-1185">Reference proteome</keyword>
<dbReference type="AlphaFoldDB" id="Q21ZL6"/>
<dbReference type="Pfam" id="PF13744">
    <property type="entry name" value="HTH_37"/>
    <property type="match status" value="1"/>
</dbReference>
<dbReference type="InterPro" id="IPR039554">
    <property type="entry name" value="HigA2-like_HTH"/>
</dbReference>
<dbReference type="EMBL" id="CP000267">
    <property type="protein sequence ID" value="ABD68787.1"/>
    <property type="molecule type" value="Genomic_DNA"/>
</dbReference>
<dbReference type="eggNOG" id="COG5606">
    <property type="taxonomic scope" value="Bacteria"/>
</dbReference>
<proteinExistence type="predicted"/>
<protein>
    <recommendedName>
        <fullName evidence="1">HigA2-like helix-turn-helix domain-containing protein</fullName>
    </recommendedName>
</protein>
<evidence type="ECO:0000313" key="3">
    <source>
        <dbReference type="Proteomes" id="UP000008332"/>
    </source>
</evidence>
<gene>
    <name evidence="2" type="ordered locus">Rfer_1046</name>
</gene>
<evidence type="ECO:0000313" key="2">
    <source>
        <dbReference type="EMBL" id="ABD68787.1"/>
    </source>
</evidence>
<reference evidence="3" key="1">
    <citation type="submission" date="2006-02" db="EMBL/GenBank/DDBJ databases">
        <title>Complete sequence of chromosome of Rhodoferax ferrireducens DSM 15236.</title>
        <authorList>
            <person name="Copeland A."/>
            <person name="Lucas S."/>
            <person name="Lapidus A."/>
            <person name="Barry K."/>
            <person name="Detter J.C."/>
            <person name="Glavina del Rio T."/>
            <person name="Hammon N."/>
            <person name="Israni S."/>
            <person name="Pitluck S."/>
            <person name="Brettin T."/>
            <person name="Bruce D."/>
            <person name="Han C."/>
            <person name="Tapia R."/>
            <person name="Gilna P."/>
            <person name="Kiss H."/>
            <person name="Schmutz J."/>
            <person name="Larimer F."/>
            <person name="Land M."/>
            <person name="Kyrpides N."/>
            <person name="Ivanova N."/>
            <person name="Richardson P."/>
        </authorList>
    </citation>
    <scope>NUCLEOTIDE SEQUENCE [LARGE SCALE GENOMIC DNA]</scope>
    <source>
        <strain evidence="3">ATCC BAA-621 / DSM 15236 / T118</strain>
    </source>
</reference>
<dbReference type="Proteomes" id="UP000008332">
    <property type="component" value="Chromosome"/>
</dbReference>
<dbReference type="InterPro" id="IPR010982">
    <property type="entry name" value="Lambda_DNA-bd_dom_sf"/>
</dbReference>
<dbReference type="SUPFAM" id="SSF47413">
    <property type="entry name" value="lambda repressor-like DNA-binding domains"/>
    <property type="match status" value="1"/>
</dbReference>
<dbReference type="HOGENOM" id="CLU_1004284_0_0_4"/>
<sequence length="277" mass="30487">MRTTTIEVGSSNVYADLGYPDAAQMQRKSSLVAEITRKIEVLKLPQDVAAELLDIDKTSFSEIVRGQFRDVSEVKLLDLVTKLNQSDALRGIKQRELDPEPELSAFADSAKSAADRAGYAIDDALAFIAASNERIAGMESAAEAGSDEPVDLNLEIERERLSSAALRGFFNVVAKWHVTDEDARELLGGIPSNAFDELKRNPCRLLDVDQIRRISFLIGIYKALHSIYGDKLADEWVSLSNKNAIFASRTPMQYILAGGLVGMQAVRNLLDARRDGL</sequence>
<dbReference type="Gene3D" id="1.10.260.40">
    <property type="entry name" value="lambda repressor-like DNA-binding domains"/>
    <property type="match status" value="1"/>
</dbReference>
<accession>Q21ZL6</accession>
<dbReference type="STRING" id="338969.Rfer_1046"/>
<feature type="domain" description="HigA2-like helix-turn-helix" evidence="1">
    <location>
        <begin position="13"/>
        <end position="84"/>
    </location>
</feature>